<dbReference type="Proteomes" id="UP000464787">
    <property type="component" value="Chromosome"/>
</dbReference>
<name>A0A857J6R0_9BURK</name>
<accession>A0A857J6R0</accession>
<gene>
    <name evidence="3" type="ORF">GT347_11115</name>
</gene>
<evidence type="ECO:0000256" key="1">
    <source>
        <dbReference type="SAM" id="MobiDB-lite"/>
    </source>
</evidence>
<sequence length="68" mass="6841">MSLSSERQHVVAAGSEGGGSGAPGRFILDPGTPQEQRLPSSAADIRLRKGQVFRVCTPGGGGYGSAGL</sequence>
<protein>
    <recommendedName>
        <fullName evidence="2">Hydantoinase B/oxoprolinase domain-containing protein</fullName>
    </recommendedName>
</protein>
<reference evidence="3 4" key="1">
    <citation type="submission" date="2020-01" db="EMBL/GenBank/DDBJ databases">
        <title>Genome sequencing of strain KACC 21265.</title>
        <authorList>
            <person name="Heo J."/>
            <person name="Kim S.-J."/>
            <person name="Kim J.-S."/>
            <person name="Hong S.-B."/>
            <person name="Kwon S.-W."/>
        </authorList>
    </citation>
    <scope>NUCLEOTIDE SEQUENCE [LARGE SCALE GENOMIC DNA]</scope>
    <source>
        <strain evidence="3 4">KACC 21265</strain>
    </source>
</reference>
<evidence type="ECO:0000313" key="4">
    <source>
        <dbReference type="Proteomes" id="UP000464787"/>
    </source>
</evidence>
<dbReference type="InterPro" id="IPR003692">
    <property type="entry name" value="Hydantoinase_B"/>
</dbReference>
<feature type="domain" description="Hydantoinase B/oxoprolinase" evidence="2">
    <location>
        <begin position="1"/>
        <end position="65"/>
    </location>
</feature>
<proteinExistence type="predicted"/>
<evidence type="ECO:0000259" key="2">
    <source>
        <dbReference type="Pfam" id="PF02538"/>
    </source>
</evidence>
<organism evidence="3 4">
    <name type="scientific">Xylophilus rhododendri</name>
    <dbReference type="NCBI Taxonomy" id="2697032"/>
    <lineage>
        <taxon>Bacteria</taxon>
        <taxon>Pseudomonadati</taxon>
        <taxon>Pseudomonadota</taxon>
        <taxon>Betaproteobacteria</taxon>
        <taxon>Burkholderiales</taxon>
        <taxon>Xylophilus</taxon>
    </lineage>
</organism>
<feature type="region of interest" description="Disordered" evidence="1">
    <location>
        <begin position="1"/>
        <end position="43"/>
    </location>
</feature>
<dbReference type="KEGG" id="xyk:GT347_11115"/>
<evidence type="ECO:0000313" key="3">
    <source>
        <dbReference type="EMBL" id="QHI98495.1"/>
    </source>
</evidence>
<dbReference type="Pfam" id="PF02538">
    <property type="entry name" value="Hydantoinase_B"/>
    <property type="match status" value="1"/>
</dbReference>
<dbReference type="RefSeq" id="WP_160552012.1">
    <property type="nucleotide sequence ID" value="NZ_CP047650.1"/>
</dbReference>
<dbReference type="EMBL" id="CP047650">
    <property type="protein sequence ID" value="QHI98495.1"/>
    <property type="molecule type" value="Genomic_DNA"/>
</dbReference>
<dbReference type="AlphaFoldDB" id="A0A857J6R0"/>
<keyword evidence="4" id="KW-1185">Reference proteome</keyword>
<dbReference type="GO" id="GO:0003824">
    <property type="term" value="F:catalytic activity"/>
    <property type="evidence" value="ECO:0007669"/>
    <property type="project" value="InterPro"/>
</dbReference>